<dbReference type="GO" id="GO:0006271">
    <property type="term" value="P:DNA strand elongation involved in DNA replication"/>
    <property type="evidence" value="ECO:0007669"/>
    <property type="project" value="TreeGrafter"/>
</dbReference>
<keyword evidence="6 12" id="KW-0347">Helicase</keyword>
<dbReference type="GO" id="GO:0005634">
    <property type="term" value="C:nucleus"/>
    <property type="evidence" value="ECO:0007669"/>
    <property type="project" value="UniProtKB-SubCell"/>
</dbReference>
<dbReference type="PANTHER" id="PTHR11630">
    <property type="entry name" value="DNA REPLICATION LICENSING FACTOR MCM FAMILY MEMBER"/>
    <property type="match status" value="1"/>
</dbReference>
<dbReference type="AlphaFoldDB" id="A0AAW1QSC9"/>
<dbReference type="PROSITE" id="PS50051">
    <property type="entry name" value="MCM_2"/>
    <property type="match status" value="1"/>
</dbReference>
<evidence type="ECO:0000313" key="16">
    <source>
        <dbReference type="Proteomes" id="UP001489004"/>
    </source>
</evidence>
<evidence type="ECO:0000256" key="4">
    <source>
        <dbReference type="ARBA" id="ARBA00022741"/>
    </source>
</evidence>
<evidence type="ECO:0000256" key="6">
    <source>
        <dbReference type="ARBA" id="ARBA00022806"/>
    </source>
</evidence>
<dbReference type="Pfam" id="PF17207">
    <property type="entry name" value="MCM_OB"/>
    <property type="match status" value="1"/>
</dbReference>
<dbReference type="Gene3D" id="2.20.28.10">
    <property type="match status" value="1"/>
</dbReference>
<accession>A0AAW1QSC9</accession>
<feature type="compositionally biased region" description="Acidic residues" evidence="13">
    <location>
        <begin position="710"/>
        <end position="724"/>
    </location>
</feature>
<dbReference type="PROSITE" id="PS00847">
    <property type="entry name" value="MCM_1"/>
    <property type="match status" value="1"/>
</dbReference>
<evidence type="ECO:0000256" key="2">
    <source>
        <dbReference type="ARBA" id="ARBA00008010"/>
    </source>
</evidence>
<feature type="compositionally biased region" description="Low complexity" evidence="13">
    <location>
        <begin position="733"/>
        <end position="745"/>
    </location>
</feature>
<comment type="catalytic activity">
    <reaction evidence="10 12">
        <text>ATP + H2O = ADP + phosphate + H(+)</text>
        <dbReference type="Rhea" id="RHEA:13065"/>
        <dbReference type="ChEBI" id="CHEBI:15377"/>
        <dbReference type="ChEBI" id="CHEBI:15378"/>
        <dbReference type="ChEBI" id="CHEBI:30616"/>
        <dbReference type="ChEBI" id="CHEBI:43474"/>
        <dbReference type="ChEBI" id="CHEBI:456216"/>
        <dbReference type="EC" id="3.6.4.12"/>
    </reaction>
</comment>
<dbReference type="EMBL" id="JALJOR010000002">
    <property type="protein sequence ID" value="KAK9824374.1"/>
    <property type="molecule type" value="Genomic_DNA"/>
</dbReference>
<keyword evidence="8 11" id="KW-0238">DNA-binding</keyword>
<feature type="compositionally biased region" description="Acidic residues" evidence="13">
    <location>
        <begin position="527"/>
        <end position="541"/>
    </location>
</feature>
<dbReference type="GO" id="GO:0003697">
    <property type="term" value="F:single-stranded DNA binding"/>
    <property type="evidence" value="ECO:0007669"/>
    <property type="project" value="TreeGrafter"/>
</dbReference>
<dbReference type="GO" id="GO:1902975">
    <property type="term" value="P:mitotic DNA replication initiation"/>
    <property type="evidence" value="ECO:0007669"/>
    <property type="project" value="TreeGrafter"/>
</dbReference>
<keyword evidence="4 11" id="KW-0547">Nucleotide-binding</keyword>
<dbReference type="SMART" id="SM00382">
    <property type="entry name" value="AAA"/>
    <property type="match status" value="1"/>
</dbReference>
<dbReference type="Gene3D" id="3.40.50.300">
    <property type="entry name" value="P-loop containing nucleotide triphosphate hydrolases"/>
    <property type="match status" value="1"/>
</dbReference>
<dbReference type="SMART" id="SM00350">
    <property type="entry name" value="MCM"/>
    <property type="match status" value="1"/>
</dbReference>
<evidence type="ECO:0000256" key="12">
    <source>
        <dbReference type="RuleBase" id="RU368061"/>
    </source>
</evidence>
<feature type="region of interest" description="Disordered" evidence="13">
    <location>
        <begin position="507"/>
        <end position="541"/>
    </location>
</feature>
<dbReference type="GO" id="GO:0005524">
    <property type="term" value="F:ATP binding"/>
    <property type="evidence" value="ECO:0007669"/>
    <property type="project" value="UniProtKB-UniRule"/>
</dbReference>
<dbReference type="InterPro" id="IPR001208">
    <property type="entry name" value="MCM_dom"/>
</dbReference>
<name>A0AAW1QSC9_9CHLO</name>
<dbReference type="InterPro" id="IPR033762">
    <property type="entry name" value="MCM_OB"/>
</dbReference>
<protein>
    <recommendedName>
        <fullName evidence="12">DNA replication licensing factor MCM3</fullName>
        <ecNumber evidence="12">3.6.4.12</ecNumber>
    </recommendedName>
</protein>
<dbReference type="Gene3D" id="2.40.50.140">
    <property type="entry name" value="Nucleic acid-binding proteins"/>
    <property type="match status" value="1"/>
</dbReference>
<dbReference type="InterPro" id="IPR031327">
    <property type="entry name" value="MCM"/>
</dbReference>
<dbReference type="InterPro" id="IPR008046">
    <property type="entry name" value="Mcm3"/>
</dbReference>
<comment type="similarity">
    <text evidence="2 11">Belongs to the MCM family.</text>
</comment>
<dbReference type="InterPro" id="IPR041562">
    <property type="entry name" value="MCM_lid"/>
</dbReference>
<evidence type="ECO:0000313" key="15">
    <source>
        <dbReference type="EMBL" id="KAK9824374.1"/>
    </source>
</evidence>
<dbReference type="GO" id="GO:0000727">
    <property type="term" value="P:double-strand break repair via break-induced replication"/>
    <property type="evidence" value="ECO:0007669"/>
    <property type="project" value="TreeGrafter"/>
</dbReference>
<dbReference type="GO" id="GO:0017116">
    <property type="term" value="F:single-stranded DNA helicase activity"/>
    <property type="evidence" value="ECO:0007669"/>
    <property type="project" value="TreeGrafter"/>
</dbReference>
<dbReference type="Gene3D" id="3.30.1640.10">
    <property type="entry name" value="mini-chromosome maintenance (MCM) complex, chain A, domain 1"/>
    <property type="match status" value="1"/>
</dbReference>
<dbReference type="FunFam" id="2.20.28.10:FF:000008">
    <property type="entry name" value="DNA helicase"/>
    <property type="match status" value="1"/>
</dbReference>
<evidence type="ECO:0000256" key="7">
    <source>
        <dbReference type="ARBA" id="ARBA00022840"/>
    </source>
</evidence>
<dbReference type="SUPFAM" id="SSF52540">
    <property type="entry name" value="P-loop containing nucleoside triphosphate hydrolases"/>
    <property type="match status" value="1"/>
</dbReference>
<dbReference type="InterPro" id="IPR003593">
    <property type="entry name" value="AAA+_ATPase"/>
</dbReference>
<evidence type="ECO:0000259" key="14">
    <source>
        <dbReference type="PROSITE" id="PS50051"/>
    </source>
</evidence>
<comment type="caution">
    <text evidence="15">The sequence shown here is derived from an EMBL/GenBank/DDBJ whole genome shotgun (WGS) entry which is preliminary data.</text>
</comment>
<dbReference type="PRINTS" id="PR01659">
    <property type="entry name" value="MCMPROTEIN3"/>
</dbReference>
<dbReference type="Pfam" id="PF17855">
    <property type="entry name" value="MCM_lid"/>
    <property type="match status" value="1"/>
</dbReference>
<sequence>MDEQSEARIRLRRSFAEFLDQDQGQGQYIQKINNDLVTKDNLEQDRLRLEVDLKDLADYDANLHSQVLNEPSECMQPFEDALEELVRNGHPKKLAEGQEVHVGFKGEFGYNRVSPRELTSDFIAKLVNVEGIVTKCSLVRPKLVKSVHFCEASSQFMSREYRDVTSNAGLPTGAAYPTKDENGNLLTTEYGLCKYRNHQMVTLQELPETAPPGQLPRSTEVIVEDDLVDACKPGDRVSIVGIYKTIPPRATGTVSGVFRAVVVANNVRKLVRDAGSVDITEQDLANADKLAAEPDVLEQLAASIAPSIYGHEIIKKGLILLLLGGRERNLANGTHLRGDINCLMVGDPGVAKSQLLRAVMNVAPLSVSTTGRGSSGVGLTAAVTTDSDTGERRLEAGAMVLADRGVVCIDEFDKMNDVDRVAIHEVMEQQTVTIAKAGIQTSLNARCSVVAAANPLYGSYDHHTSITKNINLPDSLLSRFDLLFIVLDLMTATTDRAIATHVLGQHRYRAPGDDGRNPVNEQQQREDDNEEEDEEGGEQESEMYAKYDPRLHGARVPGQKEPLTLTFLKKFITIVKRRGSDIELSGEAMDKICEYYVELRAGSQTHALPVTVRTLETIIRLSTAAAKARMADEVEQADVEVARNIMKEMLSSDKKRPAHPEDHAEDEEMADGQLPEGEAMEDGAEPALPVPNPTPSSRQRRGAKRVQRDEADDDEEEEEEDAENDNPNRSRRQAAGATPQAAAGPSRTGDAAMAESPAEGDDERGYAPLAVYHAIGRVIAEWVIRPGAEATHKVAELAAAVHKKFKGKYDEATVRKVLKQLSDETDQAGSSIEGLNIMFTDGDAEFHHI</sequence>
<dbReference type="GO" id="GO:0016787">
    <property type="term" value="F:hydrolase activity"/>
    <property type="evidence" value="ECO:0007669"/>
    <property type="project" value="UniProtKB-KW"/>
</dbReference>
<dbReference type="Proteomes" id="UP001489004">
    <property type="component" value="Unassembled WGS sequence"/>
</dbReference>
<keyword evidence="3 12" id="KW-0235">DNA replication</keyword>
<dbReference type="InterPro" id="IPR027417">
    <property type="entry name" value="P-loop_NTPase"/>
</dbReference>
<dbReference type="InterPro" id="IPR027925">
    <property type="entry name" value="MCM_N"/>
</dbReference>
<dbReference type="SUPFAM" id="SSF50249">
    <property type="entry name" value="Nucleic acid-binding proteins"/>
    <property type="match status" value="1"/>
</dbReference>
<proteinExistence type="inferred from homology"/>
<dbReference type="GO" id="GO:0042555">
    <property type="term" value="C:MCM complex"/>
    <property type="evidence" value="ECO:0007669"/>
    <property type="project" value="UniProtKB-UniRule"/>
</dbReference>
<keyword evidence="7 11" id="KW-0067">ATP-binding</keyword>
<feature type="region of interest" description="Disordered" evidence="13">
    <location>
        <begin position="650"/>
        <end position="763"/>
    </location>
</feature>
<comment type="subunit">
    <text evidence="12">Component of the MCM2-7 complex.</text>
</comment>
<dbReference type="Pfam" id="PF14551">
    <property type="entry name" value="MCM_N"/>
    <property type="match status" value="1"/>
</dbReference>
<dbReference type="InterPro" id="IPR012340">
    <property type="entry name" value="NA-bd_OB-fold"/>
</dbReference>
<feature type="domain" description="MCM C-terminal AAA(+) ATPase" evidence="14">
    <location>
        <begin position="296"/>
        <end position="502"/>
    </location>
</feature>
<evidence type="ECO:0000256" key="13">
    <source>
        <dbReference type="SAM" id="MobiDB-lite"/>
    </source>
</evidence>
<keyword evidence="9 12" id="KW-0539">Nucleus</keyword>
<dbReference type="EC" id="3.6.4.12" evidence="12"/>
<evidence type="ECO:0000256" key="10">
    <source>
        <dbReference type="ARBA" id="ARBA00047995"/>
    </source>
</evidence>
<evidence type="ECO:0000256" key="9">
    <source>
        <dbReference type="ARBA" id="ARBA00023242"/>
    </source>
</evidence>
<dbReference type="PRINTS" id="PR01657">
    <property type="entry name" value="MCMFAMILY"/>
</dbReference>
<evidence type="ECO:0000256" key="1">
    <source>
        <dbReference type="ARBA" id="ARBA00004123"/>
    </source>
</evidence>
<evidence type="ECO:0000256" key="5">
    <source>
        <dbReference type="ARBA" id="ARBA00022801"/>
    </source>
</evidence>
<evidence type="ECO:0000256" key="8">
    <source>
        <dbReference type="ARBA" id="ARBA00023125"/>
    </source>
</evidence>
<comment type="subcellular location">
    <subcellularLocation>
        <location evidence="1 12">Nucleus</location>
    </subcellularLocation>
</comment>
<keyword evidence="5 12" id="KW-0378">Hydrolase</keyword>
<feature type="compositionally biased region" description="Basic and acidic residues" evidence="13">
    <location>
        <begin position="650"/>
        <end position="662"/>
    </location>
</feature>
<comment type="function">
    <text evidence="12">Acts as component of the MCM2-7 complex (MCM complex) which is the replicative helicase essential for 'once per cell cycle' DNA replication initiation and elongation in eukaryotic cells. The active ATPase sites in the MCM2-7 ring are formed through the interaction surfaces of two neighboring subunits such that a critical structure of a conserved arginine finger motif is provided in trans relative to the ATP-binding site of the Walker A box of the adjacent subunit. The six ATPase active sites, however, are likely to contribute differentially to the complex helicase activity.</text>
</comment>
<reference evidence="15 16" key="1">
    <citation type="journal article" date="2024" name="Nat. Commun.">
        <title>Phylogenomics reveals the evolutionary origins of lichenization in chlorophyte algae.</title>
        <authorList>
            <person name="Puginier C."/>
            <person name="Libourel C."/>
            <person name="Otte J."/>
            <person name="Skaloud P."/>
            <person name="Haon M."/>
            <person name="Grisel S."/>
            <person name="Petersen M."/>
            <person name="Berrin J.G."/>
            <person name="Delaux P.M."/>
            <person name="Dal Grande F."/>
            <person name="Keller J."/>
        </authorList>
    </citation>
    <scope>NUCLEOTIDE SEQUENCE [LARGE SCALE GENOMIC DNA]</scope>
    <source>
        <strain evidence="15 16">SAG 2043</strain>
    </source>
</reference>
<keyword evidence="16" id="KW-1185">Reference proteome</keyword>
<dbReference type="Pfam" id="PF00493">
    <property type="entry name" value="MCM"/>
    <property type="match status" value="1"/>
</dbReference>
<evidence type="ECO:0000256" key="3">
    <source>
        <dbReference type="ARBA" id="ARBA00022705"/>
    </source>
</evidence>
<gene>
    <name evidence="15" type="ORF">WJX72_009826</name>
</gene>
<dbReference type="InterPro" id="IPR018525">
    <property type="entry name" value="MCM_CS"/>
</dbReference>
<organism evidence="15 16">
    <name type="scientific">[Myrmecia] bisecta</name>
    <dbReference type="NCBI Taxonomy" id="41462"/>
    <lineage>
        <taxon>Eukaryota</taxon>
        <taxon>Viridiplantae</taxon>
        <taxon>Chlorophyta</taxon>
        <taxon>core chlorophytes</taxon>
        <taxon>Trebouxiophyceae</taxon>
        <taxon>Trebouxiales</taxon>
        <taxon>Trebouxiaceae</taxon>
        <taxon>Myrmecia</taxon>
    </lineage>
</organism>
<dbReference type="PANTHER" id="PTHR11630:SF46">
    <property type="entry name" value="DNA REPLICATION LICENSING FACTOR MCM3-RELATED"/>
    <property type="match status" value="1"/>
</dbReference>
<evidence type="ECO:0000256" key="11">
    <source>
        <dbReference type="RuleBase" id="RU004070"/>
    </source>
</evidence>